<feature type="region of interest" description="Disordered" evidence="1">
    <location>
        <begin position="998"/>
        <end position="1076"/>
    </location>
</feature>
<feature type="compositionally biased region" description="Polar residues" evidence="1">
    <location>
        <begin position="383"/>
        <end position="399"/>
    </location>
</feature>
<reference evidence="2" key="1">
    <citation type="submission" date="2020-11" db="EMBL/GenBank/DDBJ databases">
        <authorList>
            <consortium name="DOE Joint Genome Institute"/>
            <person name="Ahrendt S."/>
            <person name="Riley R."/>
            <person name="Andreopoulos W."/>
            <person name="Labutti K."/>
            <person name="Pangilinan J."/>
            <person name="Ruiz-Duenas F.J."/>
            <person name="Barrasa J.M."/>
            <person name="Sanchez-Garcia M."/>
            <person name="Camarero S."/>
            <person name="Miyauchi S."/>
            <person name="Serrano A."/>
            <person name="Linde D."/>
            <person name="Babiker R."/>
            <person name="Drula E."/>
            <person name="Ayuso-Fernandez I."/>
            <person name="Pacheco R."/>
            <person name="Padilla G."/>
            <person name="Ferreira P."/>
            <person name="Barriuso J."/>
            <person name="Kellner H."/>
            <person name="Castanera R."/>
            <person name="Alfaro M."/>
            <person name="Ramirez L."/>
            <person name="Pisabarro A.G."/>
            <person name="Kuo A."/>
            <person name="Tritt A."/>
            <person name="Lipzen A."/>
            <person name="He G."/>
            <person name="Yan M."/>
            <person name="Ng V."/>
            <person name="Cullen D."/>
            <person name="Martin F."/>
            <person name="Rosso M.-N."/>
            <person name="Henrissat B."/>
            <person name="Hibbett D."/>
            <person name="Martinez A.T."/>
            <person name="Grigoriev I.V."/>
        </authorList>
    </citation>
    <scope>NUCLEOTIDE SEQUENCE</scope>
    <source>
        <strain evidence="2">CBS 247.69</strain>
    </source>
</reference>
<protein>
    <submittedName>
        <fullName evidence="2">Uncharacterized protein</fullName>
    </submittedName>
</protein>
<evidence type="ECO:0000256" key="1">
    <source>
        <dbReference type="SAM" id="MobiDB-lite"/>
    </source>
</evidence>
<dbReference type="AlphaFoldDB" id="A0A9P6CG09"/>
<feature type="region of interest" description="Disordered" evidence="1">
    <location>
        <begin position="219"/>
        <end position="306"/>
    </location>
</feature>
<feature type="region of interest" description="Disordered" evidence="1">
    <location>
        <begin position="359"/>
        <end position="432"/>
    </location>
</feature>
<dbReference type="Proteomes" id="UP000807353">
    <property type="component" value="Unassembled WGS sequence"/>
</dbReference>
<feature type="region of interest" description="Disordered" evidence="1">
    <location>
        <begin position="534"/>
        <end position="560"/>
    </location>
</feature>
<organism evidence="2 3">
    <name type="scientific">Collybia nuda</name>
    <dbReference type="NCBI Taxonomy" id="64659"/>
    <lineage>
        <taxon>Eukaryota</taxon>
        <taxon>Fungi</taxon>
        <taxon>Dikarya</taxon>
        <taxon>Basidiomycota</taxon>
        <taxon>Agaricomycotina</taxon>
        <taxon>Agaricomycetes</taxon>
        <taxon>Agaricomycetidae</taxon>
        <taxon>Agaricales</taxon>
        <taxon>Tricholomatineae</taxon>
        <taxon>Clitocybaceae</taxon>
        <taxon>Collybia</taxon>
    </lineage>
</organism>
<feature type="compositionally biased region" description="Polar residues" evidence="1">
    <location>
        <begin position="407"/>
        <end position="423"/>
    </location>
</feature>
<dbReference type="PANTHER" id="PTHR39147:SF1">
    <property type="entry name" value="PROTEIN SPT21"/>
    <property type="match status" value="1"/>
</dbReference>
<name>A0A9P6CG09_9AGAR</name>
<feature type="compositionally biased region" description="Polar residues" evidence="1">
    <location>
        <begin position="998"/>
        <end position="1021"/>
    </location>
</feature>
<proteinExistence type="predicted"/>
<feature type="compositionally biased region" description="Low complexity" evidence="1">
    <location>
        <begin position="534"/>
        <end position="543"/>
    </location>
</feature>
<feature type="compositionally biased region" description="Basic and acidic residues" evidence="1">
    <location>
        <begin position="641"/>
        <end position="662"/>
    </location>
</feature>
<feature type="compositionally biased region" description="Polar residues" evidence="1">
    <location>
        <begin position="147"/>
        <end position="159"/>
    </location>
</feature>
<evidence type="ECO:0000313" key="2">
    <source>
        <dbReference type="EMBL" id="KAF9460750.1"/>
    </source>
</evidence>
<feature type="compositionally biased region" description="Polar residues" evidence="1">
    <location>
        <begin position="735"/>
        <end position="746"/>
    </location>
</feature>
<keyword evidence="3" id="KW-1185">Reference proteome</keyword>
<gene>
    <name evidence="2" type="ORF">BDZ94DRAFT_1311261</name>
</gene>
<feature type="compositionally biased region" description="Basic and acidic residues" evidence="1">
    <location>
        <begin position="1059"/>
        <end position="1068"/>
    </location>
</feature>
<dbReference type="EMBL" id="MU150294">
    <property type="protein sequence ID" value="KAF9460750.1"/>
    <property type="molecule type" value="Genomic_DNA"/>
</dbReference>
<dbReference type="OrthoDB" id="3199820at2759"/>
<evidence type="ECO:0000313" key="3">
    <source>
        <dbReference type="Proteomes" id="UP000807353"/>
    </source>
</evidence>
<sequence>MSQQLVGARQTAQQRRRNICLLGVIIATFNGIMETRHLPLRILYTINSSPQYILARSHSPIIATIIPRNSDSSHCNRSVNAPGSSKLEPSCATTSLKACLDTICRSSPELVQDFSRDFSVYVLDPLESNSAPAPVHISNASPSPSSQGSHTTNGPINNQPRGVAVGLGLMSWALLADEADSAAVAGTLITLPTGKEALEIIFALRETATMQKSSLPAALRSWGLPPQPPKLSRASKSRESNRPPKQCTTTDGETMSPRFTLLGQNTGTSLREESTHNVLGYPDMTGPSTSTPAASQSLRDTPGPFSASTLATLASIRMRTQTAKPLKPRRAPVTPLLRPASEADKMMLTKDIYIGPVKKKGRPAKGPISITDNETDSCPIFPESTSSLNSHVPVTNGINTKEMRNLPTPSQSLDSGPNATPNEPDTIFPDPSSEIAKCKTKTSKKCLKQDTSLTAPPTPFLKPSDSTSLLDIILHFSTSSKSKLPNTQNAALLSVLSTIDAGRSNSHQNSDVMDNPALVNALRDLISAVSSQAAGSSLSNSSSQTVHRRSNSQDDEIVILDKENVNPSAFRRRAERDAKQISSDPLISSDGSVLTAQMSFPVSTPPVVRSNERPAPALSSLQNNTISVVEKRRKRTLSDFMDERESNRSGKSREREWAERRDAHRHTHSLKRNSSVDSSVSSMRHYSRLNSLDGLQRRDRSGTNSYYRTGYEPFTSPPRRVNANRTDVEGENTRLFMTSTRPSQIRASASSPVRPSSQAPKRKYVVPNWARTQTSTQPRLSEAAQRALEEADERKRGEKDIKRKTACRSEKEKSKRTVHNINPSRQVQEDGVFTHVHLSTVPQDNLRPPRPIAASEACPVFSLSSGMTSPSSTLTPELCLSESPPSTTTVPIPFTPPRKRPGTAHIPRDCHDSLFTPTPKYHNNSLGGSPLFSPFGTVVKGPTMPTKDVVVPKNISEWKSNNCNEGSNVNDKDIEDALNKELDSAFGELETSGSLPIINTNLESNKSHSTTPNETQSLQGQSEDEEGQGDSHSNHIKQHWAGLPPSSPPPPTSPILVPHGEELESDTRSDDDDDMELPVATSDAEEYYSSSEVMGGQNIPDLSSYTNDELTAYLSDNDFSLLFPVIDHPSLLDSTSSDMDVFDQFTNLNAQSNGSCGENKNMNVDTGLGSCFEGEVADFDFTQFWETFKPLVQDHMNGTDNHIVSQEVTRLEQLGKFDHARLAEDVQALFSGCLM</sequence>
<feature type="compositionally biased region" description="Polar residues" evidence="1">
    <location>
        <begin position="286"/>
        <end position="299"/>
    </location>
</feature>
<feature type="region of interest" description="Disordered" evidence="1">
    <location>
        <begin position="569"/>
        <end position="588"/>
    </location>
</feature>
<feature type="compositionally biased region" description="Low complexity" evidence="1">
    <location>
        <begin position="747"/>
        <end position="759"/>
    </location>
</feature>
<accession>A0A9P6CG09</accession>
<comment type="caution">
    <text evidence="2">The sequence shown here is derived from an EMBL/GenBank/DDBJ whole genome shotgun (WGS) entry which is preliminary data.</text>
</comment>
<feature type="region of interest" description="Disordered" evidence="1">
    <location>
        <begin position="872"/>
        <end position="904"/>
    </location>
</feature>
<dbReference type="InterPro" id="IPR042403">
    <property type="entry name" value="Spt21/Ams2"/>
</dbReference>
<feature type="region of interest" description="Disordered" evidence="1">
    <location>
        <begin position="133"/>
        <end position="159"/>
    </location>
</feature>
<feature type="region of interest" description="Disordered" evidence="1">
    <location>
        <begin position="603"/>
        <end position="623"/>
    </location>
</feature>
<dbReference type="PANTHER" id="PTHR39147">
    <property type="entry name" value="PROTEIN SPT21"/>
    <property type="match status" value="1"/>
</dbReference>
<feature type="compositionally biased region" description="Basic and acidic residues" evidence="1">
    <location>
        <begin position="787"/>
        <end position="815"/>
    </location>
</feature>
<feature type="compositionally biased region" description="Polar residues" evidence="1">
    <location>
        <begin position="770"/>
        <end position="779"/>
    </location>
</feature>
<feature type="region of interest" description="Disordered" evidence="1">
    <location>
        <begin position="639"/>
        <end position="826"/>
    </location>
</feature>